<proteinExistence type="predicted"/>
<evidence type="ECO:0000313" key="2">
    <source>
        <dbReference type="Proteomes" id="UP000215914"/>
    </source>
</evidence>
<gene>
    <name evidence="1" type="ORF">HanXRQr2_Chr10g0440981</name>
</gene>
<dbReference type="Gramene" id="mRNA:HanXRQr2_Chr10g0440981">
    <property type="protein sequence ID" value="CDS:HanXRQr2_Chr10g0440981.1"/>
    <property type="gene ID" value="HanXRQr2_Chr10g0440981"/>
</dbReference>
<accession>A0A9K3N4Q3</accession>
<keyword evidence="2" id="KW-1185">Reference proteome</keyword>
<reference evidence="1" key="1">
    <citation type="journal article" date="2017" name="Nature">
        <title>The sunflower genome provides insights into oil metabolism, flowering and Asterid evolution.</title>
        <authorList>
            <person name="Badouin H."/>
            <person name="Gouzy J."/>
            <person name="Grassa C.J."/>
            <person name="Murat F."/>
            <person name="Staton S.E."/>
            <person name="Cottret L."/>
            <person name="Lelandais-Briere C."/>
            <person name="Owens G.L."/>
            <person name="Carrere S."/>
            <person name="Mayjonade B."/>
            <person name="Legrand L."/>
            <person name="Gill N."/>
            <person name="Kane N.C."/>
            <person name="Bowers J.E."/>
            <person name="Hubner S."/>
            <person name="Bellec A."/>
            <person name="Berard A."/>
            <person name="Berges H."/>
            <person name="Blanchet N."/>
            <person name="Boniface M.C."/>
            <person name="Brunel D."/>
            <person name="Catrice O."/>
            <person name="Chaidir N."/>
            <person name="Claudel C."/>
            <person name="Donnadieu C."/>
            <person name="Faraut T."/>
            <person name="Fievet G."/>
            <person name="Helmstetter N."/>
            <person name="King M."/>
            <person name="Knapp S.J."/>
            <person name="Lai Z."/>
            <person name="Le Paslier M.C."/>
            <person name="Lippi Y."/>
            <person name="Lorenzon L."/>
            <person name="Mandel J.R."/>
            <person name="Marage G."/>
            <person name="Marchand G."/>
            <person name="Marquand E."/>
            <person name="Bret-Mestries E."/>
            <person name="Morien E."/>
            <person name="Nambeesan S."/>
            <person name="Nguyen T."/>
            <person name="Pegot-Espagnet P."/>
            <person name="Pouilly N."/>
            <person name="Raftis F."/>
            <person name="Sallet E."/>
            <person name="Schiex T."/>
            <person name="Thomas J."/>
            <person name="Vandecasteele C."/>
            <person name="Vares D."/>
            <person name="Vear F."/>
            <person name="Vautrin S."/>
            <person name="Crespi M."/>
            <person name="Mangin B."/>
            <person name="Burke J.M."/>
            <person name="Salse J."/>
            <person name="Munos S."/>
            <person name="Vincourt P."/>
            <person name="Rieseberg L.H."/>
            <person name="Langlade N.B."/>
        </authorList>
    </citation>
    <scope>NUCLEOTIDE SEQUENCE</scope>
    <source>
        <tissue evidence="1">Leaves</tissue>
    </source>
</reference>
<sequence length="55" mass="6318">MESFRQLLHASRLTSPRQSAIELAVSLPCLVEKLKKPKPELVVGRMERVVSRCLW</sequence>
<reference evidence="1" key="2">
    <citation type="submission" date="2020-06" db="EMBL/GenBank/DDBJ databases">
        <title>Helianthus annuus Genome sequencing and assembly Release 2.</title>
        <authorList>
            <person name="Gouzy J."/>
            <person name="Langlade N."/>
            <person name="Munos S."/>
        </authorList>
    </citation>
    <scope>NUCLEOTIDE SEQUENCE</scope>
    <source>
        <tissue evidence="1">Leaves</tissue>
    </source>
</reference>
<dbReference type="AlphaFoldDB" id="A0A9K3N4Q3"/>
<evidence type="ECO:0000313" key="1">
    <source>
        <dbReference type="EMBL" id="KAF5786443.1"/>
    </source>
</evidence>
<protein>
    <submittedName>
        <fullName evidence="1">Uncharacterized protein</fullName>
    </submittedName>
</protein>
<dbReference type="Proteomes" id="UP000215914">
    <property type="component" value="Unassembled WGS sequence"/>
</dbReference>
<organism evidence="1 2">
    <name type="scientific">Helianthus annuus</name>
    <name type="common">Common sunflower</name>
    <dbReference type="NCBI Taxonomy" id="4232"/>
    <lineage>
        <taxon>Eukaryota</taxon>
        <taxon>Viridiplantae</taxon>
        <taxon>Streptophyta</taxon>
        <taxon>Embryophyta</taxon>
        <taxon>Tracheophyta</taxon>
        <taxon>Spermatophyta</taxon>
        <taxon>Magnoliopsida</taxon>
        <taxon>eudicotyledons</taxon>
        <taxon>Gunneridae</taxon>
        <taxon>Pentapetalae</taxon>
        <taxon>asterids</taxon>
        <taxon>campanulids</taxon>
        <taxon>Asterales</taxon>
        <taxon>Asteraceae</taxon>
        <taxon>Asteroideae</taxon>
        <taxon>Heliantheae alliance</taxon>
        <taxon>Heliantheae</taxon>
        <taxon>Helianthus</taxon>
    </lineage>
</organism>
<comment type="caution">
    <text evidence="1">The sequence shown here is derived from an EMBL/GenBank/DDBJ whole genome shotgun (WGS) entry which is preliminary data.</text>
</comment>
<name>A0A9K3N4Q3_HELAN</name>
<dbReference type="EMBL" id="MNCJ02000325">
    <property type="protein sequence ID" value="KAF5786443.1"/>
    <property type="molecule type" value="Genomic_DNA"/>
</dbReference>